<dbReference type="OrthoDB" id="2163491at2759"/>
<gene>
    <name evidence="2" type="ORF">M231_04251</name>
</gene>
<feature type="region of interest" description="Disordered" evidence="1">
    <location>
        <begin position="1"/>
        <end position="33"/>
    </location>
</feature>
<proteinExistence type="predicted"/>
<feature type="compositionally biased region" description="Basic and acidic residues" evidence="1">
    <location>
        <begin position="1"/>
        <end position="19"/>
    </location>
</feature>
<dbReference type="EMBL" id="SDIL01000047">
    <property type="protein sequence ID" value="RXK38485.1"/>
    <property type="molecule type" value="Genomic_DNA"/>
</dbReference>
<protein>
    <recommendedName>
        <fullName evidence="4">Zn(2)-C6 fungal-type domain-containing protein</fullName>
    </recommendedName>
</protein>
<dbReference type="GO" id="GO:0008270">
    <property type="term" value="F:zinc ion binding"/>
    <property type="evidence" value="ECO:0007669"/>
    <property type="project" value="InterPro"/>
</dbReference>
<dbReference type="CDD" id="cd00067">
    <property type="entry name" value="GAL4"/>
    <property type="match status" value="1"/>
</dbReference>
<keyword evidence="3" id="KW-1185">Reference proteome</keyword>
<dbReference type="InParanoid" id="A0A4Q1BL33"/>
<comment type="caution">
    <text evidence="2">The sequence shown here is derived from an EMBL/GenBank/DDBJ whole genome shotgun (WGS) entry which is preliminary data.</text>
</comment>
<reference evidence="2 3" key="1">
    <citation type="submission" date="2016-06" db="EMBL/GenBank/DDBJ databases">
        <title>Evolution of pathogenesis and genome organization in the Tremellales.</title>
        <authorList>
            <person name="Cuomo C."/>
            <person name="Litvintseva A."/>
            <person name="Heitman J."/>
            <person name="Chen Y."/>
            <person name="Sun S."/>
            <person name="Springer D."/>
            <person name="Dromer F."/>
            <person name="Young S."/>
            <person name="Zeng Q."/>
            <person name="Chapman S."/>
            <person name="Gujja S."/>
            <person name="Saif S."/>
            <person name="Birren B."/>
        </authorList>
    </citation>
    <scope>NUCLEOTIDE SEQUENCE [LARGE SCALE GENOMIC DNA]</scope>
    <source>
        <strain evidence="2 3">ATCC 28783</strain>
    </source>
</reference>
<accession>A0A4Q1BL33</accession>
<name>A0A4Q1BL33_TREME</name>
<feature type="region of interest" description="Disordered" evidence="1">
    <location>
        <begin position="162"/>
        <end position="182"/>
    </location>
</feature>
<dbReference type="Proteomes" id="UP000289152">
    <property type="component" value="Unassembled WGS sequence"/>
</dbReference>
<dbReference type="STRING" id="5217.A0A4Q1BL33"/>
<evidence type="ECO:0000313" key="2">
    <source>
        <dbReference type="EMBL" id="RXK38485.1"/>
    </source>
</evidence>
<dbReference type="GO" id="GO:0000981">
    <property type="term" value="F:DNA-binding transcription factor activity, RNA polymerase II-specific"/>
    <property type="evidence" value="ECO:0007669"/>
    <property type="project" value="InterPro"/>
</dbReference>
<dbReference type="InterPro" id="IPR001138">
    <property type="entry name" value="Zn2Cys6_DnaBD"/>
</dbReference>
<feature type="compositionally biased region" description="Low complexity" evidence="1">
    <location>
        <begin position="20"/>
        <end position="29"/>
    </location>
</feature>
<sequence length="664" mass="73826">MSVCGEHEVPLPPHSDHVTTEATTTATPVRYPPYTPPPDVIYPPDSVPNPHVGVMDEQPVYDPFPAGSLYRPRLIPHDMDERIDKRSVWIAVDKSDHCLSTDHAVYFLLPSCLRCSSPSIAQLCDRSRPHCGRCAGKNIPCEYGTDWSLMKLRSSLPIKKKKTEMKPSKLQQVTTSDLHEENSPPILETELVTETVITENRSTKVRKKARRFSESPSPPPTIPTNSVYLKRQIRPIVPKLHDDEGDPEAYAKRVQVNATKPPLRSRGECPVWAETWEDLNGIAHFAELVRTEGGRISIARGGMARGVVLSGQAPGLHGWWSVQEKVGSVVVSLGQSRKPYAKDQEGEESGEIEALLKAHRARSPLALAVSHDYSAIPVHIPKPIIVLGWFWVTDAWLEPELNNFPPTSTKSAPSEDVMRKVRWKIHFEYCAGQSLPWWTTIFPVSLPIPTDNGLWSTSDVGLFGSQTVVRSPPVRVSGVATIAQLLNPIDDTPPNAPPSACTRQGRARLKEEAEKATHRCETCNSTTRRVYEHAEMCLNESCPEIFKDVSHSNQLGPPDNVPARVRAETRLDPLNLRLDFRTKVSDVGYVVRETAGKEYWAPSLCAGCGRANSTVDTLQPECGVCGEQVRRHKKVWSAAELRAPMRPICTGQRQDSGFPTWPTK</sequence>
<evidence type="ECO:0008006" key="4">
    <source>
        <dbReference type="Google" id="ProtNLM"/>
    </source>
</evidence>
<evidence type="ECO:0000313" key="3">
    <source>
        <dbReference type="Proteomes" id="UP000289152"/>
    </source>
</evidence>
<evidence type="ECO:0000256" key="1">
    <source>
        <dbReference type="SAM" id="MobiDB-lite"/>
    </source>
</evidence>
<feature type="region of interest" description="Disordered" evidence="1">
    <location>
        <begin position="202"/>
        <end position="225"/>
    </location>
</feature>
<dbReference type="VEuPathDB" id="FungiDB:TREMEDRAFT_74911"/>
<dbReference type="AlphaFoldDB" id="A0A4Q1BL33"/>
<organism evidence="2 3">
    <name type="scientific">Tremella mesenterica</name>
    <name type="common">Jelly fungus</name>
    <dbReference type="NCBI Taxonomy" id="5217"/>
    <lineage>
        <taxon>Eukaryota</taxon>
        <taxon>Fungi</taxon>
        <taxon>Dikarya</taxon>
        <taxon>Basidiomycota</taxon>
        <taxon>Agaricomycotina</taxon>
        <taxon>Tremellomycetes</taxon>
        <taxon>Tremellales</taxon>
        <taxon>Tremellaceae</taxon>
        <taxon>Tremella</taxon>
    </lineage>
</organism>